<name>A0ABR4CIQ3_9HELO</name>
<keyword evidence="2" id="KW-1185">Reference proteome</keyword>
<feature type="non-terminal residue" evidence="1">
    <location>
        <position position="111"/>
    </location>
</feature>
<protein>
    <submittedName>
        <fullName evidence="1">Uncharacterized protein</fullName>
    </submittedName>
</protein>
<gene>
    <name evidence="1" type="ORF">VTL71DRAFT_14513</name>
</gene>
<sequence length="111" mass="11885">MSMGYRNCGNQHSRAEWGAQSLLTRLGAGVGFGDGRKPASHRTKPGTKWNEEHCSCREDSVASGVASVSATVPQPKWGLQPLLLHQELKYDSPGGPIRALSCACSSFCSHT</sequence>
<accession>A0ABR4CIQ3</accession>
<reference evidence="1 2" key="1">
    <citation type="journal article" date="2024" name="Commun. Biol.">
        <title>Comparative genomic analysis of thermophilic fungi reveals convergent evolutionary adaptations and gene losses.</title>
        <authorList>
            <person name="Steindorff A.S."/>
            <person name="Aguilar-Pontes M.V."/>
            <person name="Robinson A.J."/>
            <person name="Andreopoulos B."/>
            <person name="LaButti K."/>
            <person name="Kuo A."/>
            <person name="Mondo S."/>
            <person name="Riley R."/>
            <person name="Otillar R."/>
            <person name="Haridas S."/>
            <person name="Lipzen A."/>
            <person name="Grimwood J."/>
            <person name="Schmutz J."/>
            <person name="Clum A."/>
            <person name="Reid I.D."/>
            <person name="Moisan M.C."/>
            <person name="Butler G."/>
            <person name="Nguyen T.T.M."/>
            <person name="Dewar K."/>
            <person name="Conant G."/>
            <person name="Drula E."/>
            <person name="Henrissat B."/>
            <person name="Hansel C."/>
            <person name="Singer S."/>
            <person name="Hutchinson M.I."/>
            <person name="de Vries R.P."/>
            <person name="Natvig D.O."/>
            <person name="Powell A.J."/>
            <person name="Tsang A."/>
            <person name="Grigoriev I.V."/>
        </authorList>
    </citation>
    <scope>NUCLEOTIDE SEQUENCE [LARGE SCALE GENOMIC DNA]</scope>
    <source>
        <strain evidence="1 2">CBS 494.80</strain>
    </source>
</reference>
<organism evidence="1 2">
    <name type="scientific">Oculimacula yallundae</name>
    <dbReference type="NCBI Taxonomy" id="86028"/>
    <lineage>
        <taxon>Eukaryota</taxon>
        <taxon>Fungi</taxon>
        <taxon>Dikarya</taxon>
        <taxon>Ascomycota</taxon>
        <taxon>Pezizomycotina</taxon>
        <taxon>Leotiomycetes</taxon>
        <taxon>Helotiales</taxon>
        <taxon>Ploettnerulaceae</taxon>
        <taxon>Oculimacula</taxon>
    </lineage>
</organism>
<proteinExistence type="predicted"/>
<evidence type="ECO:0000313" key="1">
    <source>
        <dbReference type="EMBL" id="KAL2069834.1"/>
    </source>
</evidence>
<comment type="caution">
    <text evidence="1">The sequence shown here is derived from an EMBL/GenBank/DDBJ whole genome shotgun (WGS) entry which is preliminary data.</text>
</comment>
<dbReference type="EMBL" id="JAZHXI010000007">
    <property type="protein sequence ID" value="KAL2069834.1"/>
    <property type="molecule type" value="Genomic_DNA"/>
</dbReference>
<dbReference type="Proteomes" id="UP001595075">
    <property type="component" value="Unassembled WGS sequence"/>
</dbReference>
<evidence type="ECO:0000313" key="2">
    <source>
        <dbReference type="Proteomes" id="UP001595075"/>
    </source>
</evidence>